<dbReference type="AlphaFoldDB" id="A0A8J7M182"/>
<comment type="caution">
    <text evidence="1">The sequence shown here is derived from an EMBL/GenBank/DDBJ whole genome shotgun (WGS) entry which is preliminary data.</text>
</comment>
<dbReference type="RefSeq" id="WP_199385712.1">
    <property type="nucleotide sequence ID" value="NZ_JAEMHM010000017.1"/>
</dbReference>
<sequence>MEGNTSFVAGYVAGKLIDGLASQFYTQVIARWSKQRAEEFLYQLCCELQAELLDGGCSDKVDSMLRDMLEDDIKSEVLFDAYRRVSLSKSKKLGPRIIGLMTCKLILAGQTASDEEENVLLAAESMSDDELTAFARFIRNQKEYVLDVNHKDVKIDEHGLQMQWNREQIDLSWGGTDTSLAPLDLGECLGPWARKLKAYGIMADDVKERQWSVRVDTDRHIDEDGTVREVSWWIYVPRAYFCFADMIDRVSGGDTE</sequence>
<reference evidence="1" key="1">
    <citation type="submission" date="2020-12" db="EMBL/GenBank/DDBJ databases">
        <title>Geomonas sp. Red875, isolated from river sediment.</title>
        <authorList>
            <person name="Xu Z."/>
            <person name="Zhang Z."/>
            <person name="Masuda Y."/>
            <person name="Itoh H."/>
            <person name="Senoo K."/>
        </authorList>
    </citation>
    <scope>NUCLEOTIDE SEQUENCE</scope>
    <source>
        <strain evidence="1">Red875</strain>
    </source>
</reference>
<evidence type="ECO:0000313" key="1">
    <source>
        <dbReference type="EMBL" id="MBJ6726800.1"/>
    </source>
</evidence>
<dbReference type="EMBL" id="JAEMHM010000017">
    <property type="protein sequence ID" value="MBJ6726800.1"/>
    <property type="molecule type" value="Genomic_DNA"/>
</dbReference>
<accession>A0A8J7M182</accession>
<evidence type="ECO:0000313" key="2">
    <source>
        <dbReference type="Proteomes" id="UP000636888"/>
    </source>
</evidence>
<protein>
    <submittedName>
        <fullName evidence="1">Uncharacterized protein</fullName>
    </submittedName>
</protein>
<keyword evidence="2" id="KW-1185">Reference proteome</keyword>
<name>A0A8J7M182_9BACT</name>
<proteinExistence type="predicted"/>
<gene>
    <name evidence="1" type="ORF">JFN93_18990</name>
</gene>
<organism evidence="1 2">
    <name type="scientific">Geomesophilobacter sediminis</name>
    <dbReference type="NCBI Taxonomy" id="2798584"/>
    <lineage>
        <taxon>Bacteria</taxon>
        <taxon>Pseudomonadati</taxon>
        <taxon>Thermodesulfobacteriota</taxon>
        <taxon>Desulfuromonadia</taxon>
        <taxon>Geobacterales</taxon>
        <taxon>Geobacteraceae</taxon>
        <taxon>Geomesophilobacter</taxon>
    </lineage>
</organism>
<dbReference type="Proteomes" id="UP000636888">
    <property type="component" value="Unassembled WGS sequence"/>
</dbReference>